<dbReference type="GO" id="GO:0005868">
    <property type="term" value="C:cytoplasmic dynein complex"/>
    <property type="evidence" value="ECO:0007669"/>
    <property type="project" value="InterPro"/>
</dbReference>
<dbReference type="EMBL" id="FN317313">
    <property type="protein sequence ID" value="CAX73044.1"/>
    <property type="molecule type" value="mRNA"/>
</dbReference>
<dbReference type="GO" id="GO:0035721">
    <property type="term" value="P:intraciliary retrograde transport"/>
    <property type="evidence" value="ECO:0007669"/>
    <property type="project" value="InterPro"/>
</dbReference>
<evidence type="ECO:0000256" key="1">
    <source>
        <dbReference type="ARBA" id="ARBA00004120"/>
    </source>
</evidence>
<dbReference type="GO" id="GO:0036064">
    <property type="term" value="C:ciliary basal body"/>
    <property type="evidence" value="ECO:0007669"/>
    <property type="project" value="TreeGrafter"/>
</dbReference>
<evidence type="ECO:0000256" key="3">
    <source>
        <dbReference type="ARBA" id="ARBA00004430"/>
    </source>
</evidence>
<keyword evidence="14" id="KW-0966">Cell projection</keyword>
<dbReference type="GO" id="GO:0005813">
    <property type="term" value="C:centrosome"/>
    <property type="evidence" value="ECO:0007669"/>
    <property type="project" value="UniProtKB-SubCell"/>
</dbReference>
<dbReference type="Gene3D" id="3.40.50.300">
    <property type="entry name" value="P-loop containing nucleotide triphosphate hydrolases"/>
    <property type="match status" value="1"/>
</dbReference>
<evidence type="ECO:0000256" key="12">
    <source>
        <dbReference type="ARBA" id="ARBA00023175"/>
    </source>
</evidence>
<dbReference type="AlphaFoldDB" id="C1LEB6"/>
<evidence type="ECO:0000256" key="2">
    <source>
        <dbReference type="ARBA" id="ARBA00004300"/>
    </source>
</evidence>
<proteinExistence type="evidence at transcript level"/>
<keyword evidence="9" id="KW-0970">Cilium biogenesis/degradation</keyword>
<accession>C1LEB6</accession>
<evidence type="ECO:0000256" key="13">
    <source>
        <dbReference type="ARBA" id="ARBA00023212"/>
    </source>
</evidence>
<evidence type="ECO:0000256" key="10">
    <source>
        <dbReference type="ARBA" id="ARBA00023017"/>
    </source>
</evidence>
<organism evidence="15">
    <name type="scientific">Schistosoma japonicum</name>
    <name type="common">Blood fluke</name>
    <dbReference type="NCBI Taxonomy" id="6182"/>
    <lineage>
        <taxon>Eukaryota</taxon>
        <taxon>Metazoa</taxon>
        <taxon>Spiralia</taxon>
        <taxon>Lophotrochozoa</taxon>
        <taxon>Platyhelminthes</taxon>
        <taxon>Trematoda</taxon>
        <taxon>Digenea</taxon>
        <taxon>Strigeidida</taxon>
        <taxon>Schistosomatoidea</taxon>
        <taxon>Schistosomatidae</taxon>
        <taxon>Schistosoma</taxon>
    </lineage>
</organism>
<dbReference type="Pfam" id="PF05783">
    <property type="entry name" value="DLIC"/>
    <property type="match status" value="2"/>
</dbReference>
<evidence type="ECO:0000256" key="8">
    <source>
        <dbReference type="ARBA" id="ARBA00022701"/>
    </source>
</evidence>
<keyword evidence="11" id="KW-0969">Cilium</keyword>
<dbReference type="GO" id="GO:0035735">
    <property type="term" value="P:intraciliary transport involved in cilium assembly"/>
    <property type="evidence" value="ECO:0007669"/>
    <property type="project" value="InterPro"/>
</dbReference>
<keyword evidence="13" id="KW-0206">Cytoskeleton</keyword>
<evidence type="ECO:0000256" key="5">
    <source>
        <dbReference type="ARBA" id="ARBA00018863"/>
    </source>
</evidence>
<evidence type="ECO:0000256" key="14">
    <source>
        <dbReference type="ARBA" id="ARBA00023273"/>
    </source>
</evidence>
<dbReference type="InterPro" id="IPR027417">
    <property type="entry name" value="P-loop_NTPase"/>
</dbReference>
<protein>
    <recommendedName>
        <fullName evidence="5">Cytoplasmic dynein 2 light intermediate chain 1</fullName>
    </recommendedName>
</protein>
<evidence type="ECO:0000256" key="4">
    <source>
        <dbReference type="ARBA" id="ARBA00006831"/>
    </source>
</evidence>
<evidence type="ECO:0000313" key="15">
    <source>
        <dbReference type="EMBL" id="CAX73044.1"/>
    </source>
</evidence>
<dbReference type="InterPro" id="IPR040045">
    <property type="entry name" value="DYNC2LI1"/>
</dbReference>
<evidence type="ECO:0000256" key="9">
    <source>
        <dbReference type="ARBA" id="ARBA00022794"/>
    </source>
</evidence>
<sequence>MSQPVWEIAIQQDKTKPGARKRTETTIIFAGNKGSGKSTIINRFLERNESPKPTLALDYTYGRKGVGNFLTRAVSHIWELGGGLKLSDLLGVVITPNNILSLHLILVIDLSKPEELWDTIDTLLKSVSGRIDQMLDRLYQKNVTRIQNIFKENLRNRIPSNHPDIELLNPFPLPLTVLGTKYDILMAKSAEQQNLIYRTIRFLSHFYGASVYFCSVKDEGLLKKIKAYLSHIAFDSKNLFDVQMETGKPLMIPVGVDSFSNIGTPMNVDMEIERLTVKSPLEMWKNVFCSKFPQKSGLTTSFGNIIDPSKDLQYSEPLVDSARKIKHDELESKLHQNERHMLNLLQQITSEGIIIA</sequence>
<dbReference type="SUPFAM" id="SSF52540">
    <property type="entry name" value="P-loop containing nucleoside triphosphate hydrolases"/>
    <property type="match status" value="1"/>
</dbReference>
<name>C1LEB6_SCHJA</name>
<keyword evidence="10" id="KW-0243">Dynein</keyword>
<dbReference type="GO" id="GO:0005930">
    <property type="term" value="C:axoneme"/>
    <property type="evidence" value="ECO:0007669"/>
    <property type="project" value="UniProtKB-SubCell"/>
</dbReference>
<dbReference type="PANTHER" id="PTHR13236:SF0">
    <property type="entry name" value="CYTOPLASMIC DYNEIN 2 LIGHT INTERMEDIATE CHAIN 1"/>
    <property type="match status" value="1"/>
</dbReference>
<dbReference type="InterPro" id="IPR022780">
    <property type="entry name" value="Dynein_light_int_chain"/>
</dbReference>
<keyword evidence="12" id="KW-0505">Motor protein</keyword>
<evidence type="ECO:0000256" key="11">
    <source>
        <dbReference type="ARBA" id="ARBA00023069"/>
    </source>
</evidence>
<dbReference type="PANTHER" id="PTHR13236">
    <property type="entry name" value="DYNEIN 2 LIGHT INTERMEDIATE CHAIN, ISOFORM 2"/>
    <property type="match status" value="1"/>
</dbReference>
<evidence type="ECO:0000256" key="7">
    <source>
        <dbReference type="ARBA" id="ARBA00022490"/>
    </source>
</evidence>
<dbReference type="GO" id="GO:0045504">
    <property type="term" value="F:dynein heavy chain binding"/>
    <property type="evidence" value="ECO:0007669"/>
    <property type="project" value="TreeGrafter"/>
</dbReference>
<evidence type="ECO:0000256" key="6">
    <source>
        <dbReference type="ARBA" id="ARBA00022473"/>
    </source>
</evidence>
<keyword evidence="8" id="KW-0493">Microtubule</keyword>
<reference evidence="15" key="1">
    <citation type="journal article" date="2009" name="Nature">
        <title>The Schistosoma japonicum genome reveals features of host-parasite interplay.</title>
        <authorList>
            <person name="Liu F."/>
            <person name="Zhou Y."/>
            <person name="Wang Z.Q."/>
            <person name="Lu G."/>
            <person name="Zheng H."/>
            <person name="Brindley P.J."/>
            <person name="McManus D.P."/>
            <person name="Blair D."/>
            <person name="Zhang Q.H."/>
            <person name="Zhong Y."/>
            <person name="Wang S."/>
            <person name="Han Z.G."/>
            <person name="Chen Z."/>
        </authorList>
    </citation>
    <scope>NUCLEOTIDE SEQUENCE</scope>
    <source>
        <strain evidence="15">Anhui</strain>
    </source>
</reference>
<reference evidence="15" key="2">
    <citation type="submission" date="2009-03" db="EMBL/GenBank/DDBJ databases">
        <authorList>
            <person name="Gang L."/>
        </authorList>
    </citation>
    <scope>NUCLEOTIDE SEQUENCE</scope>
    <source>
        <strain evidence="15">Anhui</strain>
    </source>
</reference>
<comment type="subcellular location">
    <subcellularLocation>
        <location evidence="3">Cytoplasm</location>
        <location evidence="3">Cytoskeleton</location>
        <location evidence="3">Cilium axoneme</location>
    </subcellularLocation>
    <subcellularLocation>
        <location evidence="1">Cytoplasm</location>
        <location evidence="1">Cytoskeleton</location>
        <location evidence="1">Cilium basal body</location>
    </subcellularLocation>
    <subcellularLocation>
        <location evidence="2">Cytoplasm</location>
        <location evidence="2">Cytoskeleton</location>
        <location evidence="2">Microtubule organizing center</location>
        <location evidence="2">Centrosome</location>
    </subcellularLocation>
</comment>
<comment type="similarity">
    <text evidence="4">Belongs to the dynein light intermediate chain family.</text>
</comment>
<dbReference type="GO" id="GO:0005874">
    <property type="term" value="C:microtubule"/>
    <property type="evidence" value="ECO:0007669"/>
    <property type="project" value="UniProtKB-KW"/>
</dbReference>
<keyword evidence="6" id="KW-0217">Developmental protein</keyword>
<keyword evidence="7" id="KW-0963">Cytoplasm</keyword>